<keyword evidence="1" id="KW-0238">DNA-binding</keyword>
<proteinExistence type="predicted"/>
<reference evidence="3" key="1">
    <citation type="submission" date="2017-03" db="EMBL/GenBank/DDBJ databases">
        <title>Phytopthora megakarya and P. palmivora, two closely related causual agents of cacao black pod achieved similar genome size and gene model numbers by different mechanisms.</title>
        <authorList>
            <person name="Ali S."/>
            <person name="Shao J."/>
            <person name="Larry D.J."/>
            <person name="Kronmiller B."/>
            <person name="Shen D."/>
            <person name="Strem M.D."/>
            <person name="Melnick R.L."/>
            <person name="Guiltinan M.J."/>
            <person name="Tyler B.M."/>
            <person name="Meinhardt L.W."/>
            <person name="Bailey B.A."/>
        </authorList>
    </citation>
    <scope>NUCLEOTIDE SEQUENCE [LARGE SCALE GENOMIC DNA]</scope>
    <source>
        <strain evidence="3">zdho120</strain>
    </source>
</reference>
<evidence type="ECO:0000256" key="1">
    <source>
        <dbReference type="ARBA" id="ARBA00023125"/>
    </source>
</evidence>
<gene>
    <name evidence="2" type="ORF">PHMEG_00025923</name>
</gene>
<accession>A0A225VBN3</accession>
<dbReference type="AlphaFoldDB" id="A0A225VBN3"/>
<dbReference type="EMBL" id="NBNE01006123">
    <property type="protein sequence ID" value="OWZ02504.1"/>
    <property type="molecule type" value="Genomic_DNA"/>
</dbReference>
<keyword evidence="3" id="KW-1185">Reference proteome</keyword>
<dbReference type="OrthoDB" id="167512at2759"/>
<evidence type="ECO:0000313" key="2">
    <source>
        <dbReference type="EMBL" id="OWZ02504.1"/>
    </source>
</evidence>
<sequence>MFDNVTLGLTIHHRGNSVAESSFKAYERAFWYWKGWTLAHGVPWYLNFSVDEKLRVISDFIIDGAQNSFGSHGPVSSSTIRATLLGVRHFFAAAGYYFSANPPHIRMLIKGVRRFDPPRQQKATVSIALLELSSVLMTPRTKLSGGVQCVAFFFLLRRSKITATMKTTFRWFALNVDDIATIAASGSPTGVPSW</sequence>
<evidence type="ECO:0000313" key="3">
    <source>
        <dbReference type="Proteomes" id="UP000198211"/>
    </source>
</evidence>
<dbReference type="Proteomes" id="UP000198211">
    <property type="component" value="Unassembled WGS sequence"/>
</dbReference>
<organism evidence="2 3">
    <name type="scientific">Phytophthora megakarya</name>
    <dbReference type="NCBI Taxonomy" id="4795"/>
    <lineage>
        <taxon>Eukaryota</taxon>
        <taxon>Sar</taxon>
        <taxon>Stramenopiles</taxon>
        <taxon>Oomycota</taxon>
        <taxon>Peronosporomycetes</taxon>
        <taxon>Peronosporales</taxon>
        <taxon>Peronosporaceae</taxon>
        <taxon>Phytophthora</taxon>
    </lineage>
</organism>
<comment type="caution">
    <text evidence="2">The sequence shown here is derived from an EMBL/GenBank/DDBJ whole genome shotgun (WGS) entry which is preliminary data.</text>
</comment>
<protein>
    <submittedName>
        <fullName evidence="2">Uncharacterized protein</fullName>
    </submittedName>
</protein>
<dbReference type="InterPro" id="IPR010998">
    <property type="entry name" value="Integrase_recombinase_N"/>
</dbReference>
<name>A0A225VBN3_9STRA</name>
<dbReference type="SUPFAM" id="SSF47823">
    <property type="entry name" value="lambda integrase-like, N-terminal domain"/>
    <property type="match status" value="1"/>
</dbReference>
<dbReference type="Gene3D" id="1.10.150.130">
    <property type="match status" value="1"/>
</dbReference>
<dbReference type="GO" id="GO:0003677">
    <property type="term" value="F:DNA binding"/>
    <property type="evidence" value="ECO:0007669"/>
    <property type="project" value="UniProtKB-KW"/>
</dbReference>